<dbReference type="InterPro" id="IPR029058">
    <property type="entry name" value="AB_hydrolase_fold"/>
</dbReference>
<protein>
    <submittedName>
        <fullName evidence="5">S9 family peptidase</fullName>
    </submittedName>
</protein>
<dbReference type="SUPFAM" id="SSF82171">
    <property type="entry name" value="DPP6 N-terminal domain-like"/>
    <property type="match status" value="1"/>
</dbReference>
<keyword evidence="2" id="KW-0645">Protease</keyword>
<dbReference type="PANTHER" id="PTHR42776:SF27">
    <property type="entry name" value="DIPEPTIDYL PEPTIDASE FAMILY MEMBER 6"/>
    <property type="match status" value="1"/>
</dbReference>
<dbReference type="InterPro" id="IPR011659">
    <property type="entry name" value="WD40"/>
</dbReference>
<comment type="caution">
    <text evidence="5">The sequence shown here is derived from an EMBL/GenBank/DDBJ whole genome shotgun (WGS) entry which is preliminary data.</text>
</comment>
<reference evidence="5 6" key="1">
    <citation type="submission" date="2018-04" db="EMBL/GenBank/DDBJ databases">
        <title>Chryseobacterium oncorhynchi 701B-08T from rainbow trout, and Chryseobacterium viscerum 687B-08T from diseased fish.</title>
        <authorList>
            <person name="Jeong J.-J."/>
            <person name="Lee Y.J."/>
            <person name="Pathiraja D."/>
            <person name="Park B."/>
            <person name="Choi I.-G."/>
            <person name="Kim K.D."/>
        </authorList>
    </citation>
    <scope>NUCLEOTIDE SEQUENCE [LARGE SCALE GENOMIC DNA]</scope>
    <source>
        <strain evidence="5 6">687B-08</strain>
    </source>
</reference>
<dbReference type="EMBL" id="PPEG02000005">
    <property type="protein sequence ID" value="PWN61200.1"/>
    <property type="molecule type" value="Genomic_DNA"/>
</dbReference>
<dbReference type="RefSeq" id="WP_109738638.1">
    <property type="nucleotide sequence ID" value="NZ_PPEG02000005.1"/>
</dbReference>
<dbReference type="Pfam" id="PF07676">
    <property type="entry name" value="PD40"/>
    <property type="match status" value="1"/>
</dbReference>
<dbReference type="PANTHER" id="PTHR42776">
    <property type="entry name" value="SERINE PEPTIDASE S9 FAMILY MEMBER"/>
    <property type="match status" value="1"/>
</dbReference>
<keyword evidence="3" id="KW-0732">Signal</keyword>
<feature type="domain" description="Peptidase S9 prolyl oligopeptidase catalytic" evidence="4">
    <location>
        <begin position="423"/>
        <end position="638"/>
    </location>
</feature>
<accession>A0A316WRK1</accession>
<dbReference type="Gene3D" id="3.40.50.1820">
    <property type="entry name" value="alpha/beta hydrolase"/>
    <property type="match status" value="1"/>
</dbReference>
<evidence type="ECO:0000313" key="6">
    <source>
        <dbReference type="Proteomes" id="UP000236413"/>
    </source>
</evidence>
<dbReference type="Proteomes" id="UP000236413">
    <property type="component" value="Unassembled WGS sequence"/>
</dbReference>
<dbReference type="AlphaFoldDB" id="A0A316WRK1"/>
<dbReference type="GO" id="GO:0006508">
    <property type="term" value="P:proteolysis"/>
    <property type="evidence" value="ECO:0007669"/>
    <property type="project" value="InterPro"/>
</dbReference>
<feature type="signal peptide" evidence="3">
    <location>
        <begin position="1"/>
        <end position="19"/>
    </location>
</feature>
<name>A0A316WRK1_9FLAO</name>
<dbReference type="Pfam" id="PF00326">
    <property type="entry name" value="Peptidase_S9"/>
    <property type="match status" value="1"/>
</dbReference>
<keyword evidence="1" id="KW-0378">Hydrolase</keyword>
<dbReference type="GO" id="GO:0004252">
    <property type="term" value="F:serine-type endopeptidase activity"/>
    <property type="evidence" value="ECO:0007669"/>
    <property type="project" value="TreeGrafter"/>
</dbReference>
<dbReference type="Gene3D" id="2.120.10.30">
    <property type="entry name" value="TolB, C-terminal domain"/>
    <property type="match status" value="1"/>
</dbReference>
<dbReference type="SUPFAM" id="SSF53474">
    <property type="entry name" value="alpha/beta-Hydrolases"/>
    <property type="match status" value="1"/>
</dbReference>
<evidence type="ECO:0000259" key="4">
    <source>
        <dbReference type="Pfam" id="PF00326"/>
    </source>
</evidence>
<sequence>MKKIFYVLLLFIGVHTARAQEVPVLDRGLFFGNPEIAGGQLSPDGKWISFTKEYGGIMNIWVKKIDEPFEKARPLTDSKRPMSGYFWSEDGKYILYVKDGNGDENMNIFAVDPMAKVTSGVPESRNITPLKDVTAQIYMVSRKNPDLLMIGLNNRDKAWHDLYSLKISTGELKKIFENTDRITSYEFDWDEKLRVLSKTDDKGTTQFFYKEGDKLTPIYETLVTESAYISNWNEDNSKFYLVTNKGNLDKSTLFLMDPKTKQITKIESDPKDKVDFGGLSLDRNTRKMIYTSYTGDKTEYYWKDKTWEANYKFLQSKFPGREVNFSSSTNDYSKFLVGVGGDKYASEAYFFDAKTKQLIFQYTPRTELKKVEKYLAAMTPITYKSSDGLEIPAYLTLPVGSTGKNVPVVVLVHGGPKGPRDYWGYNSTVQFLANRGYAVLQPNFRASGGYGKKFQNGGDLQWGKLMQDDITWGVKYLIDQGIADKNKVVIMGGSYGGYATLAGLAFTPDIYAAGVDIVGPSNLFTLLDSVPAYWEAARAFLYGMVGDPKTEEGKKRMHDASPLFSVDKINKPLLIVQGANDPRVKQAEADQIVIALRDKGKKVNYILADDEGHGFRKPVNSMAMYAETEKFLSEVIGGRYQKEMPENVAKRLKEMTVDISKVTYTPAKTEKTAGASK</sequence>
<feature type="chain" id="PRO_5016400940" evidence="3">
    <location>
        <begin position="20"/>
        <end position="677"/>
    </location>
</feature>
<organism evidence="5 6">
    <name type="scientific">Chryseobacterium viscerum</name>
    <dbReference type="NCBI Taxonomy" id="1037377"/>
    <lineage>
        <taxon>Bacteria</taxon>
        <taxon>Pseudomonadati</taxon>
        <taxon>Bacteroidota</taxon>
        <taxon>Flavobacteriia</taxon>
        <taxon>Flavobacteriales</taxon>
        <taxon>Weeksellaceae</taxon>
        <taxon>Chryseobacterium group</taxon>
        <taxon>Chryseobacterium</taxon>
    </lineage>
</organism>
<dbReference type="InterPro" id="IPR001375">
    <property type="entry name" value="Peptidase_S9_cat"/>
</dbReference>
<proteinExistence type="predicted"/>
<dbReference type="InterPro" id="IPR011042">
    <property type="entry name" value="6-blade_b-propeller_TolB-like"/>
</dbReference>
<keyword evidence="2" id="KW-0720">Serine protease</keyword>
<gene>
    <name evidence="5" type="ORF">C1634_014170</name>
</gene>
<evidence type="ECO:0000256" key="1">
    <source>
        <dbReference type="ARBA" id="ARBA00022801"/>
    </source>
</evidence>
<evidence type="ECO:0000313" key="5">
    <source>
        <dbReference type="EMBL" id="PWN61200.1"/>
    </source>
</evidence>
<evidence type="ECO:0000256" key="3">
    <source>
        <dbReference type="SAM" id="SignalP"/>
    </source>
</evidence>
<evidence type="ECO:0000256" key="2">
    <source>
        <dbReference type="ARBA" id="ARBA00022825"/>
    </source>
</evidence>